<dbReference type="EMBL" id="CP001958">
    <property type="protein sequence ID" value="ADG98352.1"/>
    <property type="molecule type" value="Genomic_DNA"/>
</dbReference>
<feature type="domain" description="Aldehyde dehydrogenase" evidence="5">
    <location>
        <begin position="18"/>
        <end position="443"/>
    </location>
</feature>
<evidence type="ECO:0000256" key="3">
    <source>
        <dbReference type="PIRNR" id="PIRNR036492"/>
    </source>
</evidence>
<dbReference type="GO" id="GO:0005737">
    <property type="term" value="C:cytoplasm"/>
    <property type="evidence" value="ECO:0007669"/>
    <property type="project" value="TreeGrafter"/>
</dbReference>
<evidence type="ECO:0000256" key="2">
    <source>
        <dbReference type="ARBA" id="ARBA00023002"/>
    </source>
</evidence>
<dbReference type="SUPFAM" id="SSF53720">
    <property type="entry name" value="ALDH-like"/>
    <property type="match status" value="1"/>
</dbReference>
<dbReference type="Gene3D" id="3.40.605.10">
    <property type="entry name" value="Aldehyde Dehydrogenase, Chain A, domain 1"/>
    <property type="match status" value="1"/>
</dbReference>
<dbReference type="eggNOG" id="COG1012">
    <property type="taxonomic scope" value="Bacteria"/>
</dbReference>
<dbReference type="OrthoDB" id="6882680at2"/>
<evidence type="ECO:0000256" key="1">
    <source>
        <dbReference type="ARBA" id="ARBA00009986"/>
    </source>
</evidence>
<dbReference type="Proteomes" id="UP000002247">
    <property type="component" value="Chromosome"/>
</dbReference>
<dbReference type="InterPro" id="IPR012394">
    <property type="entry name" value="Aldehyde_DH_NAD(P)"/>
</dbReference>
<dbReference type="InterPro" id="IPR016161">
    <property type="entry name" value="Ald_DH/histidinol_DH"/>
</dbReference>
<dbReference type="FunFam" id="3.40.605.10:FF:000004">
    <property type="entry name" value="Aldehyde dehydrogenase"/>
    <property type="match status" value="1"/>
</dbReference>
<evidence type="ECO:0000313" key="6">
    <source>
        <dbReference type="EMBL" id="ADG98352.1"/>
    </source>
</evidence>
<accession>D6Z8S2</accession>
<dbReference type="Gene3D" id="3.40.309.10">
    <property type="entry name" value="Aldehyde Dehydrogenase, Chain A, domain 2"/>
    <property type="match status" value="1"/>
</dbReference>
<dbReference type="AlphaFoldDB" id="D6Z8S2"/>
<feature type="active site" evidence="4">
    <location>
        <position position="227"/>
    </location>
</feature>
<comment type="similarity">
    <text evidence="1 3">Belongs to the aldehyde dehydrogenase family.</text>
</comment>
<name>D6Z8S2_SEGRD</name>
<sequence>MTATVRTNGHIQETLSARSSKSVVADLRATFDSGRTKSVDWRLRQLDALERLLVENEKAIADAVEQDLGRDAFYTWMVEIQAVTMEIAFTRKRLRRWVKPTKVALPLSFKALGKARYAPTPRGVVMVVGPWNYPINLSLGPLIGALAAGNTVVVKPSEMTPASSRVLAELVPRYLDKDAVRVVEGGPEETQALIGQKVDYIMFTGSGRVGKIVAAAAAEHLTPVTLELGGKCPTIVAKDANLDVAARRIVSTKLINVGQTCIAPDYVLVEKPVADEFVRKLVAEFKKQRTDAGRDVRVVNRKHAEHIARLLESSGGERVLEGAVDLESLRVEPAVIVNPEPSSPLMNEEIFGPILPVLSVGSLAEATAFVRERAHPLAVNIFSESKTVQEQVMAETSSGAAVVNCAVFHFGMPMLPFGGVGASGYGLAKGEFAFRAFSHLRAVLSLKTWPDLPLLYPPFTRAKRQLVRVMLR</sequence>
<dbReference type="PIRSF" id="PIRSF036492">
    <property type="entry name" value="ALDH"/>
    <property type="match status" value="1"/>
</dbReference>
<dbReference type="HOGENOM" id="CLU_005391_3_1_11"/>
<dbReference type="InterPro" id="IPR015590">
    <property type="entry name" value="Aldehyde_DH_dom"/>
</dbReference>
<dbReference type="InterPro" id="IPR016162">
    <property type="entry name" value="Ald_DH_N"/>
</dbReference>
<dbReference type="RefSeq" id="WP_013138805.1">
    <property type="nucleotide sequence ID" value="NC_014168.1"/>
</dbReference>
<dbReference type="GO" id="GO:0004029">
    <property type="term" value="F:aldehyde dehydrogenase (NAD+) activity"/>
    <property type="evidence" value="ECO:0007669"/>
    <property type="project" value="TreeGrafter"/>
</dbReference>
<dbReference type="PANTHER" id="PTHR43570">
    <property type="entry name" value="ALDEHYDE DEHYDROGENASE"/>
    <property type="match status" value="1"/>
</dbReference>
<dbReference type="Pfam" id="PF00171">
    <property type="entry name" value="Aldedh"/>
    <property type="match status" value="1"/>
</dbReference>
<gene>
    <name evidence="6" type="ordered locus">Srot_1892</name>
</gene>
<evidence type="ECO:0000256" key="4">
    <source>
        <dbReference type="PIRSR" id="PIRSR036492-1"/>
    </source>
</evidence>
<dbReference type="PANTHER" id="PTHR43570:SF16">
    <property type="entry name" value="ALDEHYDE DEHYDROGENASE TYPE III, ISOFORM Q"/>
    <property type="match status" value="1"/>
</dbReference>
<dbReference type="CDD" id="cd07087">
    <property type="entry name" value="ALDH_F3-13-14_CALDH-like"/>
    <property type="match status" value="1"/>
</dbReference>
<feature type="active site" evidence="4">
    <location>
        <position position="261"/>
    </location>
</feature>
<proteinExistence type="inferred from homology"/>
<dbReference type="KEGG" id="srt:Srot_1892"/>
<reference evidence="6 7" key="1">
    <citation type="journal article" date="2010" name="Stand. Genomic Sci.">
        <title>Complete genome sequence of Segniliparus rotundus type strain (CDC 1076).</title>
        <authorList>
            <person name="Sikorski J."/>
            <person name="Lapidus A."/>
            <person name="Copeland A."/>
            <person name="Misra M."/>
            <person name="Glavina Del Rio T."/>
            <person name="Nolan M."/>
            <person name="Lucas S."/>
            <person name="Chen F."/>
            <person name="Tice H."/>
            <person name="Cheng J.F."/>
            <person name="Jando M."/>
            <person name="Schneider S."/>
            <person name="Bruce D."/>
            <person name="Goodwin L."/>
            <person name="Pitluck S."/>
            <person name="Liolios K."/>
            <person name="Mikhailova N."/>
            <person name="Pati A."/>
            <person name="Ivanova N."/>
            <person name="Mavromatis K."/>
            <person name="Chen A."/>
            <person name="Palaniappan K."/>
            <person name="Chertkov O."/>
            <person name="Land M."/>
            <person name="Hauser L."/>
            <person name="Chang Y.J."/>
            <person name="Jeffries C.D."/>
            <person name="Brettin T."/>
            <person name="Detter J.C."/>
            <person name="Han C."/>
            <person name="Rohde M."/>
            <person name="Goker M."/>
            <person name="Bristow J."/>
            <person name="Eisen J.A."/>
            <person name="Markowitz V."/>
            <person name="Hugenholtz P."/>
            <person name="Kyrpides N.C."/>
            <person name="Klenk H.P."/>
        </authorList>
    </citation>
    <scope>NUCLEOTIDE SEQUENCE [LARGE SCALE GENOMIC DNA]</scope>
    <source>
        <strain evidence="7">ATCC BAA-972 / CDC 1076 / CIP 108378 / DSM 44985 / JCM 13578</strain>
    </source>
</reference>
<dbReference type="GO" id="GO:0006081">
    <property type="term" value="P:aldehyde metabolic process"/>
    <property type="evidence" value="ECO:0007669"/>
    <property type="project" value="InterPro"/>
</dbReference>
<keyword evidence="7" id="KW-1185">Reference proteome</keyword>
<organism evidence="6 7">
    <name type="scientific">Segniliparus rotundus (strain ATCC BAA-972 / CDC 1076 / CIP 108378 / DSM 44985 / JCM 13578)</name>
    <dbReference type="NCBI Taxonomy" id="640132"/>
    <lineage>
        <taxon>Bacteria</taxon>
        <taxon>Bacillati</taxon>
        <taxon>Actinomycetota</taxon>
        <taxon>Actinomycetes</taxon>
        <taxon>Mycobacteriales</taxon>
        <taxon>Segniliparaceae</taxon>
        <taxon>Segniliparus</taxon>
    </lineage>
</organism>
<keyword evidence="2 3" id="KW-0560">Oxidoreductase</keyword>
<dbReference type="STRING" id="640132.Srot_1892"/>
<dbReference type="InterPro" id="IPR016163">
    <property type="entry name" value="Ald_DH_C"/>
</dbReference>
<protein>
    <recommendedName>
        <fullName evidence="3">Aldehyde dehydrogenase</fullName>
    </recommendedName>
</protein>
<evidence type="ECO:0000259" key="5">
    <source>
        <dbReference type="Pfam" id="PF00171"/>
    </source>
</evidence>
<evidence type="ECO:0000313" key="7">
    <source>
        <dbReference type="Proteomes" id="UP000002247"/>
    </source>
</evidence>